<dbReference type="GO" id="GO:0009003">
    <property type="term" value="F:signal peptidase activity"/>
    <property type="evidence" value="ECO:0007669"/>
    <property type="project" value="UniProtKB-EC"/>
</dbReference>
<evidence type="ECO:0000256" key="1">
    <source>
        <dbReference type="ARBA" id="ARBA00000677"/>
    </source>
</evidence>
<dbReference type="InterPro" id="IPR019758">
    <property type="entry name" value="Pept_S26A_signal_pept_1_CS"/>
</dbReference>
<comment type="similarity">
    <text evidence="3 9">Belongs to the peptidase S26 family.</text>
</comment>
<keyword evidence="8" id="KW-1133">Transmembrane helix</keyword>
<evidence type="ECO:0000313" key="11">
    <source>
        <dbReference type="EMBL" id="ADB50262.1"/>
    </source>
</evidence>
<feature type="transmembrane region" description="Helical" evidence="8">
    <location>
        <begin position="21"/>
        <end position="42"/>
    </location>
</feature>
<dbReference type="KEGG" id="cwo:Cwoe_1836"/>
<comment type="catalytic activity">
    <reaction evidence="1 8">
        <text>Cleavage of hydrophobic, N-terminal signal or leader sequences from secreted and periplasmic proteins.</text>
        <dbReference type="EC" id="3.4.21.89"/>
    </reaction>
</comment>
<dbReference type="InterPro" id="IPR019756">
    <property type="entry name" value="Pept_S26A_signal_pept_1_Ser-AS"/>
</dbReference>
<evidence type="ECO:0000259" key="10">
    <source>
        <dbReference type="Pfam" id="PF10502"/>
    </source>
</evidence>
<dbReference type="OrthoDB" id="9815782at2"/>
<evidence type="ECO:0000256" key="4">
    <source>
        <dbReference type="ARBA" id="ARBA00013208"/>
    </source>
</evidence>
<dbReference type="PANTHER" id="PTHR43390">
    <property type="entry name" value="SIGNAL PEPTIDASE I"/>
    <property type="match status" value="1"/>
</dbReference>
<reference evidence="12" key="2">
    <citation type="submission" date="2010-01" db="EMBL/GenBank/DDBJ databases">
        <title>The complete genome of Conexibacter woesei DSM 14684.</title>
        <authorList>
            <consortium name="US DOE Joint Genome Institute (JGI-PGF)"/>
            <person name="Lucas S."/>
            <person name="Copeland A."/>
            <person name="Lapidus A."/>
            <person name="Glavina del Rio T."/>
            <person name="Dalin E."/>
            <person name="Tice H."/>
            <person name="Bruce D."/>
            <person name="Goodwin L."/>
            <person name="Pitluck S."/>
            <person name="Kyrpides N."/>
            <person name="Mavromatis K."/>
            <person name="Ivanova N."/>
            <person name="Mikhailova N."/>
            <person name="Chertkov O."/>
            <person name="Brettin T."/>
            <person name="Detter J.C."/>
            <person name="Han C."/>
            <person name="Larimer F."/>
            <person name="Land M."/>
            <person name="Hauser L."/>
            <person name="Markowitz V."/>
            <person name="Cheng J.-F."/>
            <person name="Hugenholtz P."/>
            <person name="Woyke T."/>
            <person name="Wu D."/>
            <person name="Pukall R."/>
            <person name="Steenblock K."/>
            <person name="Schneider S."/>
            <person name="Klenk H.-P."/>
            <person name="Eisen J.A."/>
        </authorList>
    </citation>
    <scope>NUCLEOTIDE SEQUENCE [LARGE SCALE GENOMIC DNA]</scope>
    <source>
        <strain evidence="12">DSM 14684 / CIP 108061 / JCM 11494 / NBRC 100937 / ID131577</strain>
    </source>
</reference>
<dbReference type="PANTHER" id="PTHR43390:SF1">
    <property type="entry name" value="CHLOROPLAST PROCESSING PEPTIDASE"/>
    <property type="match status" value="1"/>
</dbReference>
<dbReference type="InterPro" id="IPR000223">
    <property type="entry name" value="Pept_S26A_signal_pept_1"/>
</dbReference>
<feature type="domain" description="Peptidase S26" evidence="10">
    <location>
        <begin position="22"/>
        <end position="207"/>
    </location>
</feature>
<dbReference type="eggNOG" id="COG0681">
    <property type="taxonomic scope" value="Bacteria"/>
</dbReference>
<dbReference type="PROSITE" id="PS00760">
    <property type="entry name" value="SPASE_I_2"/>
    <property type="match status" value="1"/>
</dbReference>
<dbReference type="EC" id="3.4.21.89" evidence="4 8"/>
<comment type="subcellular location">
    <subcellularLocation>
        <location evidence="2">Cell membrane</location>
        <topology evidence="2">Single-pass type II membrane protein</topology>
    </subcellularLocation>
    <subcellularLocation>
        <location evidence="9">Membrane</location>
        <topology evidence="9">Single-pass type II membrane protein</topology>
    </subcellularLocation>
</comment>
<dbReference type="RefSeq" id="WP_012933313.1">
    <property type="nucleotide sequence ID" value="NC_013739.1"/>
</dbReference>
<keyword evidence="12" id="KW-1185">Reference proteome</keyword>
<keyword evidence="8" id="KW-0812">Transmembrane</keyword>
<dbReference type="STRING" id="469383.Cwoe_1836"/>
<dbReference type="AlphaFoldDB" id="D3F287"/>
<evidence type="ECO:0000256" key="7">
    <source>
        <dbReference type="PIRSR" id="PIRSR600223-1"/>
    </source>
</evidence>
<dbReference type="SUPFAM" id="SSF51306">
    <property type="entry name" value="LexA/Signal peptidase"/>
    <property type="match status" value="1"/>
</dbReference>
<proteinExistence type="inferred from homology"/>
<dbReference type="PROSITE" id="PS00761">
    <property type="entry name" value="SPASE_I_3"/>
    <property type="match status" value="1"/>
</dbReference>
<dbReference type="PROSITE" id="PS00501">
    <property type="entry name" value="SPASE_I_1"/>
    <property type="match status" value="1"/>
</dbReference>
<evidence type="ECO:0000256" key="6">
    <source>
        <dbReference type="ARBA" id="ARBA00022801"/>
    </source>
</evidence>
<dbReference type="NCBIfam" id="TIGR02227">
    <property type="entry name" value="sigpep_I_bact"/>
    <property type="match status" value="1"/>
</dbReference>
<dbReference type="InterPro" id="IPR019757">
    <property type="entry name" value="Pept_S26A_signal_pept_1_Lys-AS"/>
</dbReference>
<dbReference type="Pfam" id="PF10502">
    <property type="entry name" value="Peptidase_S26"/>
    <property type="match status" value="1"/>
</dbReference>
<evidence type="ECO:0000313" key="12">
    <source>
        <dbReference type="Proteomes" id="UP000008229"/>
    </source>
</evidence>
<dbReference type="InterPro" id="IPR019533">
    <property type="entry name" value="Peptidase_S26"/>
</dbReference>
<gene>
    <name evidence="11" type="ordered locus">Cwoe_1836</name>
</gene>
<dbReference type="GO" id="GO:0004252">
    <property type="term" value="F:serine-type endopeptidase activity"/>
    <property type="evidence" value="ECO:0007669"/>
    <property type="project" value="InterPro"/>
</dbReference>
<evidence type="ECO:0000256" key="9">
    <source>
        <dbReference type="RuleBase" id="RU362042"/>
    </source>
</evidence>
<keyword evidence="8" id="KW-0472">Membrane</keyword>
<evidence type="ECO:0000256" key="5">
    <source>
        <dbReference type="ARBA" id="ARBA00022670"/>
    </source>
</evidence>
<keyword evidence="6 8" id="KW-0378">Hydrolase</keyword>
<dbReference type="HOGENOM" id="CLU_028723_5_1_11"/>
<organism evidence="11 12">
    <name type="scientific">Conexibacter woesei (strain DSM 14684 / CCUG 47730 / CIP 108061 / JCM 11494 / NBRC 100937 / ID131577)</name>
    <dbReference type="NCBI Taxonomy" id="469383"/>
    <lineage>
        <taxon>Bacteria</taxon>
        <taxon>Bacillati</taxon>
        <taxon>Actinomycetota</taxon>
        <taxon>Thermoleophilia</taxon>
        <taxon>Solirubrobacterales</taxon>
        <taxon>Conexibacteraceae</taxon>
        <taxon>Conexibacter</taxon>
    </lineage>
</organism>
<evidence type="ECO:0000256" key="8">
    <source>
        <dbReference type="RuleBase" id="RU003993"/>
    </source>
</evidence>
<feature type="active site" evidence="7">
    <location>
        <position position="52"/>
    </location>
</feature>
<keyword evidence="5 8" id="KW-0645">Protease</keyword>
<dbReference type="CDD" id="cd06530">
    <property type="entry name" value="S26_SPase_I"/>
    <property type="match status" value="1"/>
</dbReference>
<dbReference type="GO" id="GO:0006465">
    <property type="term" value="P:signal peptide processing"/>
    <property type="evidence" value="ECO:0007669"/>
    <property type="project" value="InterPro"/>
</dbReference>
<dbReference type="Proteomes" id="UP000008229">
    <property type="component" value="Chromosome"/>
</dbReference>
<accession>D3F287</accession>
<dbReference type="InterPro" id="IPR036286">
    <property type="entry name" value="LexA/Signal_pep-like_sf"/>
</dbReference>
<sequence>MVRNDSGGLSPKQEKSGTGKVVELVGIVVFALLLAFLIQLFLVKTYRIPSGSMEPTLDIGQRVLVNRVGMNFGDPSVGDIVVFHPPAGADVQPARCGALDEGNGSQRACSTATPEESDQTFIKRVVGVGGDRISIRGGHVVRNGRLQRESFINACGNGFGCDFPAAITVPEGSFYMMGDNRGASDDSRYWGPVPKDWLIGTAFATYWPPKRIGVF</sequence>
<evidence type="ECO:0000256" key="3">
    <source>
        <dbReference type="ARBA" id="ARBA00009370"/>
    </source>
</evidence>
<reference evidence="11 12" key="1">
    <citation type="journal article" date="2010" name="Stand. Genomic Sci.">
        <title>Complete genome sequence of Conexibacter woesei type strain (ID131577).</title>
        <authorList>
            <person name="Pukall R."/>
            <person name="Lapidus A."/>
            <person name="Glavina Del Rio T."/>
            <person name="Copeland A."/>
            <person name="Tice H."/>
            <person name="Cheng J.-F."/>
            <person name="Lucas S."/>
            <person name="Chen F."/>
            <person name="Nolan M."/>
            <person name="Bruce D."/>
            <person name="Goodwin L."/>
            <person name="Pitluck S."/>
            <person name="Mavromatis K."/>
            <person name="Ivanova N."/>
            <person name="Ovchinnikova G."/>
            <person name="Pati A."/>
            <person name="Chen A."/>
            <person name="Palaniappan K."/>
            <person name="Land M."/>
            <person name="Hauser L."/>
            <person name="Chang Y.-J."/>
            <person name="Jeffries C.D."/>
            <person name="Chain P."/>
            <person name="Meincke L."/>
            <person name="Sims D."/>
            <person name="Brettin T."/>
            <person name="Detter J.C."/>
            <person name="Rohde M."/>
            <person name="Goeker M."/>
            <person name="Bristow J."/>
            <person name="Eisen J.A."/>
            <person name="Markowitz V."/>
            <person name="Kyrpides N.C."/>
            <person name="Klenk H.-P."/>
            <person name="Hugenholtz P."/>
        </authorList>
    </citation>
    <scope>NUCLEOTIDE SEQUENCE [LARGE SCALE GENOMIC DNA]</scope>
    <source>
        <strain evidence="12">DSM 14684 / CIP 108061 / JCM 11494 / NBRC 100937 / ID131577</strain>
    </source>
</reference>
<dbReference type="Gene3D" id="2.10.109.10">
    <property type="entry name" value="Umud Fragment, subunit A"/>
    <property type="match status" value="1"/>
</dbReference>
<evidence type="ECO:0000256" key="2">
    <source>
        <dbReference type="ARBA" id="ARBA00004401"/>
    </source>
</evidence>
<dbReference type="PRINTS" id="PR00727">
    <property type="entry name" value="LEADERPTASE"/>
</dbReference>
<feature type="active site" evidence="7">
    <location>
        <position position="123"/>
    </location>
</feature>
<dbReference type="GO" id="GO:0005886">
    <property type="term" value="C:plasma membrane"/>
    <property type="evidence" value="ECO:0007669"/>
    <property type="project" value="UniProtKB-SubCell"/>
</dbReference>
<name>D3F287_CONWI</name>
<dbReference type="EMBL" id="CP001854">
    <property type="protein sequence ID" value="ADB50262.1"/>
    <property type="molecule type" value="Genomic_DNA"/>
</dbReference>
<protein>
    <recommendedName>
        <fullName evidence="4 8">Signal peptidase I</fullName>
        <ecNumber evidence="4 8">3.4.21.89</ecNumber>
    </recommendedName>
</protein>